<feature type="non-terminal residue" evidence="9">
    <location>
        <position position="476"/>
    </location>
</feature>
<keyword evidence="10" id="KW-1185">Reference proteome</keyword>
<dbReference type="PANTHER" id="PTHR47958">
    <property type="entry name" value="ATP-DEPENDENT RNA HELICASE DBP3"/>
    <property type="match status" value="1"/>
</dbReference>
<comment type="catalytic activity">
    <reaction evidence="6">
        <text>ATP + H2O = ADP + phosphate + H(+)</text>
        <dbReference type="Rhea" id="RHEA:13065"/>
        <dbReference type="ChEBI" id="CHEBI:15377"/>
        <dbReference type="ChEBI" id="CHEBI:15378"/>
        <dbReference type="ChEBI" id="CHEBI:30616"/>
        <dbReference type="ChEBI" id="CHEBI:43474"/>
        <dbReference type="ChEBI" id="CHEBI:456216"/>
        <dbReference type="EC" id="3.6.4.13"/>
    </reaction>
</comment>
<keyword evidence="4" id="KW-0347">Helicase</keyword>
<evidence type="ECO:0000259" key="7">
    <source>
        <dbReference type="PROSITE" id="PS51192"/>
    </source>
</evidence>
<dbReference type="GO" id="GO:0005524">
    <property type="term" value="F:ATP binding"/>
    <property type="evidence" value="ECO:0007669"/>
    <property type="project" value="UniProtKB-KW"/>
</dbReference>
<organism evidence="9 10">
    <name type="scientific">Rhizodiscina lignyota</name>
    <dbReference type="NCBI Taxonomy" id="1504668"/>
    <lineage>
        <taxon>Eukaryota</taxon>
        <taxon>Fungi</taxon>
        <taxon>Dikarya</taxon>
        <taxon>Ascomycota</taxon>
        <taxon>Pezizomycotina</taxon>
        <taxon>Dothideomycetes</taxon>
        <taxon>Pleosporomycetidae</taxon>
        <taxon>Aulographales</taxon>
        <taxon>Rhizodiscinaceae</taxon>
        <taxon>Rhizodiscina</taxon>
    </lineage>
</organism>
<accession>A0A9P4INJ4</accession>
<evidence type="ECO:0000313" key="10">
    <source>
        <dbReference type="Proteomes" id="UP000799772"/>
    </source>
</evidence>
<sequence>VPDTVAMDTGAFSGQWFSNPAQYEYHGDEGDIGPEVPQLEEELFNTLLRPIIGDYTDVYDLEVNSEGPHPVRPVLQFAHAGFHPLMNENLIKAGYFMPLPVQVATLGAIKEGRDVLVTSFTGSGKTVAYLAPSISRFMGKWKTACKPRPRRDTPQGVRYRAEPVILIIVPTRELAAQIFDEARRLSYRSMLRPCVVYGGGPLKTQAEELEKGCDILIATPGRLADFLGRPGSLGMNRVKVTIIDEADEILKGTWLDHKEQSIDVLIDSNDDEDHQFMMFSATFPPDIREVADDFLANNKMIISIGRVGGTHLNIDQRVYYVDSYLRDNALYDLLMSCEPGRTLVFCNSIWLAEHVDDLLFSKGLPVTLLHSQMTQVEREDAVRAFKVGSAPIMACTSVACRGLDIRGVTHVINYTLPQHDKGGVDEYVHRIGRTARVGNKGLATAFFTEKDQPLAKDLHPLLKENGVDVPDWLEEF</sequence>
<dbReference type="PROSITE" id="PS51194">
    <property type="entry name" value="HELICASE_CTER"/>
    <property type="match status" value="1"/>
</dbReference>
<evidence type="ECO:0000256" key="1">
    <source>
        <dbReference type="ARBA" id="ARBA00012552"/>
    </source>
</evidence>
<protein>
    <recommendedName>
        <fullName evidence="1">RNA helicase</fullName>
        <ecNumber evidence="1">3.6.4.13</ecNumber>
    </recommendedName>
</protein>
<dbReference type="EMBL" id="ML978121">
    <property type="protein sequence ID" value="KAF2104384.1"/>
    <property type="molecule type" value="Genomic_DNA"/>
</dbReference>
<feature type="domain" description="Helicase C-terminal" evidence="8">
    <location>
        <begin position="329"/>
        <end position="476"/>
    </location>
</feature>
<dbReference type="GO" id="GO:0003676">
    <property type="term" value="F:nucleic acid binding"/>
    <property type="evidence" value="ECO:0007669"/>
    <property type="project" value="InterPro"/>
</dbReference>
<dbReference type="InterPro" id="IPR014001">
    <property type="entry name" value="Helicase_ATP-bd"/>
</dbReference>
<dbReference type="OrthoDB" id="196131at2759"/>
<dbReference type="GO" id="GO:0003724">
    <property type="term" value="F:RNA helicase activity"/>
    <property type="evidence" value="ECO:0007669"/>
    <property type="project" value="UniProtKB-EC"/>
</dbReference>
<feature type="non-terminal residue" evidence="9">
    <location>
        <position position="1"/>
    </location>
</feature>
<keyword evidence="2" id="KW-0547">Nucleotide-binding</keyword>
<dbReference type="SMART" id="SM00487">
    <property type="entry name" value="DEXDc"/>
    <property type="match status" value="1"/>
</dbReference>
<dbReference type="Proteomes" id="UP000799772">
    <property type="component" value="Unassembled WGS sequence"/>
</dbReference>
<proteinExistence type="predicted"/>
<dbReference type="Pfam" id="PF00270">
    <property type="entry name" value="DEAD"/>
    <property type="match status" value="1"/>
</dbReference>
<keyword evidence="5" id="KW-0067">ATP-binding</keyword>
<dbReference type="AlphaFoldDB" id="A0A9P4INJ4"/>
<reference evidence="9" key="1">
    <citation type="journal article" date="2020" name="Stud. Mycol.">
        <title>101 Dothideomycetes genomes: a test case for predicting lifestyles and emergence of pathogens.</title>
        <authorList>
            <person name="Haridas S."/>
            <person name="Albert R."/>
            <person name="Binder M."/>
            <person name="Bloem J."/>
            <person name="Labutti K."/>
            <person name="Salamov A."/>
            <person name="Andreopoulos B."/>
            <person name="Baker S."/>
            <person name="Barry K."/>
            <person name="Bills G."/>
            <person name="Bluhm B."/>
            <person name="Cannon C."/>
            <person name="Castanera R."/>
            <person name="Culley D."/>
            <person name="Daum C."/>
            <person name="Ezra D."/>
            <person name="Gonzalez J."/>
            <person name="Henrissat B."/>
            <person name="Kuo A."/>
            <person name="Liang C."/>
            <person name="Lipzen A."/>
            <person name="Lutzoni F."/>
            <person name="Magnuson J."/>
            <person name="Mondo S."/>
            <person name="Nolan M."/>
            <person name="Ohm R."/>
            <person name="Pangilinan J."/>
            <person name="Park H.-J."/>
            <person name="Ramirez L."/>
            <person name="Alfaro M."/>
            <person name="Sun H."/>
            <person name="Tritt A."/>
            <person name="Yoshinaga Y."/>
            <person name="Zwiers L.-H."/>
            <person name="Turgeon B."/>
            <person name="Goodwin S."/>
            <person name="Spatafora J."/>
            <person name="Crous P."/>
            <person name="Grigoriev I."/>
        </authorList>
    </citation>
    <scope>NUCLEOTIDE SEQUENCE</scope>
    <source>
        <strain evidence="9">CBS 133067</strain>
    </source>
</reference>
<dbReference type="EC" id="3.6.4.13" evidence="1"/>
<dbReference type="GO" id="GO:0016787">
    <property type="term" value="F:hydrolase activity"/>
    <property type="evidence" value="ECO:0007669"/>
    <property type="project" value="UniProtKB-KW"/>
</dbReference>
<dbReference type="InterPro" id="IPR011545">
    <property type="entry name" value="DEAD/DEAH_box_helicase_dom"/>
</dbReference>
<dbReference type="SUPFAM" id="SSF52540">
    <property type="entry name" value="P-loop containing nucleoside triphosphate hydrolases"/>
    <property type="match status" value="1"/>
</dbReference>
<comment type="caution">
    <text evidence="9">The sequence shown here is derived from an EMBL/GenBank/DDBJ whole genome shotgun (WGS) entry which is preliminary data.</text>
</comment>
<evidence type="ECO:0000256" key="2">
    <source>
        <dbReference type="ARBA" id="ARBA00022741"/>
    </source>
</evidence>
<evidence type="ECO:0000256" key="3">
    <source>
        <dbReference type="ARBA" id="ARBA00022801"/>
    </source>
</evidence>
<dbReference type="Gene3D" id="3.40.50.300">
    <property type="entry name" value="P-loop containing nucleotide triphosphate hydrolases"/>
    <property type="match status" value="2"/>
</dbReference>
<evidence type="ECO:0000259" key="8">
    <source>
        <dbReference type="PROSITE" id="PS51194"/>
    </source>
</evidence>
<dbReference type="InterPro" id="IPR001650">
    <property type="entry name" value="Helicase_C-like"/>
</dbReference>
<feature type="domain" description="Helicase ATP-binding" evidence="7">
    <location>
        <begin position="106"/>
        <end position="301"/>
    </location>
</feature>
<dbReference type="Pfam" id="PF00271">
    <property type="entry name" value="Helicase_C"/>
    <property type="match status" value="1"/>
</dbReference>
<dbReference type="SMART" id="SM00490">
    <property type="entry name" value="HELICc"/>
    <property type="match status" value="1"/>
</dbReference>
<dbReference type="CDD" id="cd18787">
    <property type="entry name" value="SF2_C_DEAD"/>
    <property type="match status" value="1"/>
</dbReference>
<evidence type="ECO:0000256" key="4">
    <source>
        <dbReference type="ARBA" id="ARBA00022806"/>
    </source>
</evidence>
<evidence type="ECO:0000313" key="9">
    <source>
        <dbReference type="EMBL" id="KAF2104384.1"/>
    </source>
</evidence>
<keyword evidence="3 9" id="KW-0378">Hydrolase</keyword>
<gene>
    <name evidence="9" type="ORF">NA57DRAFT_27920</name>
</gene>
<name>A0A9P4INJ4_9PEZI</name>
<evidence type="ECO:0000256" key="5">
    <source>
        <dbReference type="ARBA" id="ARBA00022840"/>
    </source>
</evidence>
<dbReference type="PROSITE" id="PS51192">
    <property type="entry name" value="HELICASE_ATP_BIND_1"/>
    <property type="match status" value="1"/>
</dbReference>
<evidence type="ECO:0000256" key="6">
    <source>
        <dbReference type="ARBA" id="ARBA00047984"/>
    </source>
</evidence>
<dbReference type="InterPro" id="IPR027417">
    <property type="entry name" value="P-loop_NTPase"/>
</dbReference>